<dbReference type="Gene3D" id="3.40.1620.10">
    <property type="entry name" value="YefM-like domain"/>
    <property type="match status" value="1"/>
</dbReference>
<evidence type="ECO:0000256" key="1">
    <source>
        <dbReference type="ARBA" id="ARBA00009981"/>
    </source>
</evidence>
<dbReference type="SUPFAM" id="SSF143120">
    <property type="entry name" value="YefM-like"/>
    <property type="match status" value="1"/>
</dbReference>
<evidence type="ECO:0000313" key="3">
    <source>
        <dbReference type="EMBL" id="ERJ11030.1"/>
    </source>
</evidence>
<dbReference type="OrthoDB" id="9795585at2"/>
<name>U2FDI2_9MOLU</name>
<dbReference type="STRING" id="1033810.HLPCO_002921"/>
<accession>U2FDI2</accession>
<protein>
    <recommendedName>
        <fullName evidence="2">Antitoxin</fullName>
    </recommendedName>
</protein>
<evidence type="ECO:0000313" key="4">
    <source>
        <dbReference type="Proteomes" id="UP000005707"/>
    </source>
</evidence>
<dbReference type="InParanoid" id="U2FDI2"/>
<reference evidence="3 4" key="1">
    <citation type="journal article" date="2011" name="J. Bacteriol.">
        <title>Genome sequence of Haloplasma contractile, an unusual contractile bacterium from a deep-sea anoxic brine lake.</title>
        <authorList>
            <person name="Antunes A."/>
            <person name="Alam I."/>
            <person name="El Dorry H."/>
            <person name="Siam R."/>
            <person name="Robertson A."/>
            <person name="Bajic V.B."/>
            <person name="Stingl U."/>
        </authorList>
    </citation>
    <scope>NUCLEOTIDE SEQUENCE [LARGE SCALE GENOMIC DNA]</scope>
    <source>
        <strain evidence="3 4">SSD-17B</strain>
    </source>
</reference>
<comment type="function">
    <text evidence="2">Antitoxin component of a type II toxin-antitoxin (TA) system.</text>
</comment>
<dbReference type="InterPro" id="IPR036165">
    <property type="entry name" value="YefM-like_sf"/>
</dbReference>
<keyword evidence="4" id="KW-1185">Reference proteome</keyword>
<dbReference type="InterPro" id="IPR006442">
    <property type="entry name" value="Antitoxin_Phd/YefM"/>
</dbReference>
<dbReference type="Pfam" id="PF02604">
    <property type="entry name" value="PhdYeFM_antitox"/>
    <property type="match status" value="1"/>
</dbReference>
<comment type="caution">
    <text evidence="3">The sequence shown here is derived from an EMBL/GenBank/DDBJ whole genome shotgun (WGS) entry which is preliminary data.</text>
</comment>
<sequence>MNIKPSAELRNKYNEISNYCRETKEPIYITVNGRGDTVVLNITEYDKMKAELELLRSIAEAENDVSNGRVSTIEDTFKDIRNNLNARK</sequence>
<reference evidence="3 4" key="2">
    <citation type="journal article" date="2013" name="PLoS ONE">
        <title>INDIGO - INtegrated Data Warehouse of MIcrobial GenOmes with Examples from the Red Sea Extremophiles.</title>
        <authorList>
            <person name="Alam I."/>
            <person name="Antunes A."/>
            <person name="Kamau A.A."/>
            <person name="Ba Alawi W."/>
            <person name="Kalkatawi M."/>
            <person name="Stingl U."/>
            <person name="Bajic V.B."/>
        </authorList>
    </citation>
    <scope>NUCLEOTIDE SEQUENCE [LARGE SCALE GENOMIC DNA]</scope>
    <source>
        <strain evidence="3 4">SSD-17B</strain>
    </source>
</reference>
<proteinExistence type="inferred from homology"/>
<dbReference type="RefSeq" id="WP_008825499.1">
    <property type="nucleotide sequence ID" value="NZ_AFNU02000018.1"/>
</dbReference>
<dbReference type="Proteomes" id="UP000005707">
    <property type="component" value="Unassembled WGS sequence"/>
</dbReference>
<dbReference type="EMBL" id="AFNU02000018">
    <property type="protein sequence ID" value="ERJ11030.1"/>
    <property type="molecule type" value="Genomic_DNA"/>
</dbReference>
<dbReference type="eggNOG" id="COG2161">
    <property type="taxonomic scope" value="Bacteria"/>
</dbReference>
<dbReference type="NCBIfam" id="TIGR01552">
    <property type="entry name" value="phd_fam"/>
    <property type="match status" value="1"/>
</dbReference>
<evidence type="ECO:0000256" key="2">
    <source>
        <dbReference type="RuleBase" id="RU362080"/>
    </source>
</evidence>
<gene>
    <name evidence="3" type="primary">relF</name>
    <name evidence="3" type="ORF">HLPCO_002921</name>
</gene>
<comment type="similarity">
    <text evidence="1 2">Belongs to the phD/YefM antitoxin family.</text>
</comment>
<dbReference type="AlphaFoldDB" id="U2FDI2"/>
<organism evidence="3 4">
    <name type="scientific">Haloplasma contractile SSD-17B</name>
    <dbReference type="NCBI Taxonomy" id="1033810"/>
    <lineage>
        <taxon>Bacteria</taxon>
        <taxon>Bacillati</taxon>
        <taxon>Mycoplasmatota</taxon>
        <taxon>Mollicutes</taxon>
        <taxon>Haloplasmatales</taxon>
        <taxon>Haloplasmataceae</taxon>
        <taxon>Haloplasma</taxon>
    </lineage>
</organism>